<feature type="compositionally biased region" description="Low complexity" evidence="9">
    <location>
        <begin position="129"/>
        <end position="150"/>
    </location>
</feature>
<gene>
    <name evidence="12" type="ORF">RND81_05G149400</name>
</gene>
<dbReference type="CDD" id="cd00010">
    <property type="entry name" value="AAI_LTSS"/>
    <property type="match status" value="1"/>
</dbReference>
<feature type="compositionally biased region" description="Low complexity" evidence="9">
    <location>
        <begin position="174"/>
        <end position="184"/>
    </location>
</feature>
<comment type="subcellular location">
    <subcellularLocation>
        <location evidence="1">Cell membrane</location>
        <topology evidence="1">Lipid-anchor</topology>
        <topology evidence="1">GPI-anchor</topology>
    </subcellularLocation>
</comment>
<dbReference type="GO" id="GO:0098552">
    <property type="term" value="C:side of membrane"/>
    <property type="evidence" value="ECO:0007669"/>
    <property type="project" value="UniProtKB-KW"/>
</dbReference>
<keyword evidence="4" id="KW-0472">Membrane</keyword>
<evidence type="ECO:0000256" key="8">
    <source>
        <dbReference type="ARBA" id="ARBA00023288"/>
    </source>
</evidence>
<keyword evidence="3" id="KW-1003">Cell membrane</keyword>
<keyword evidence="8" id="KW-0449">Lipoprotein</keyword>
<evidence type="ECO:0000256" key="10">
    <source>
        <dbReference type="SAM" id="SignalP"/>
    </source>
</evidence>
<dbReference type="PANTHER" id="PTHR33044">
    <property type="entry name" value="BIFUNCTIONAL INHIBITOR/LIPID-TRANSFER PROTEIN/SEED STORAGE 2S ALBUMIN SUPERFAMILY PROTEIN-RELATED"/>
    <property type="match status" value="1"/>
</dbReference>
<dbReference type="SMART" id="SM00499">
    <property type="entry name" value="AAI"/>
    <property type="match status" value="1"/>
</dbReference>
<sequence>MAKLVRNTTLVALAMAFMMINHYSSDAQITQITSIPCTSSMLSSFTPCINYLTSSSATGTSPTSDCCGSLRSLMSNGTGCLCQIVTGGVPFRIPFNRTLALKLPKVCKQPGVPVQCKASPGAPIPAPGPTAAFSPSASPAALGPTSSGSANPAIEGPALAPVSDTTPTSDGSVPTTSATLTPSSAIPSLSVSPLVFLLCSAAAMMKFL</sequence>
<evidence type="ECO:0000256" key="5">
    <source>
        <dbReference type="ARBA" id="ARBA00022729"/>
    </source>
</evidence>
<evidence type="ECO:0000259" key="11">
    <source>
        <dbReference type="SMART" id="SM00499"/>
    </source>
</evidence>
<name>A0AAW1L169_SAPOF</name>
<proteinExistence type="inferred from homology"/>
<dbReference type="Pfam" id="PF14368">
    <property type="entry name" value="LTP_2"/>
    <property type="match status" value="1"/>
</dbReference>
<feature type="chain" id="PRO_5043654371" description="Bifunctional inhibitor/plant lipid transfer protein/seed storage helical domain-containing protein" evidence="10">
    <location>
        <begin position="28"/>
        <end position="208"/>
    </location>
</feature>
<evidence type="ECO:0000313" key="13">
    <source>
        <dbReference type="Proteomes" id="UP001443914"/>
    </source>
</evidence>
<reference evidence="12" key="1">
    <citation type="submission" date="2024-03" db="EMBL/GenBank/DDBJ databases">
        <title>WGS assembly of Saponaria officinalis var. Norfolk2.</title>
        <authorList>
            <person name="Jenkins J."/>
            <person name="Shu S."/>
            <person name="Grimwood J."/>
            <person name="Barry K."/>
            <person name="Goodstein D."/>
            <person name="Schmutz J."/>
            <person name="Leebens-Mack J."/>
            <person name="Osbourn A."/>
        </authorList>
    </citation>
    <scope>NUCLEOTIDE SEQUENCE [LARGE SCALE GENOMIC DNA]</scope>
    <source>
        <strain evidence="12">JIC</strain>
    </source>
</reference>
<dbReference type="InterPro" id="IPR036312">
    <property type="entry name" value="Bifun_inhib/LTP/seed_sf"/>
</dbReference>
<protein>
    <recommendedName>
        <fullName evidence="11">Bifunctional inhibitor/plant lipid transfer protein/seed storage helical domain-containing protein</fullName>
    </recommendedName>
</protein>
<evidence type="ECO:0000256" key="2">
    <source>
        <dbReference type="ARBA" id="ARBA00009748"/>
    </source>
</evidence>
<dbReference type="AlphaFoldDB" id="A0AAW1L169"/>
<dbReference type="SUPFAM" id="SSF47699">
    <property type="entry name" value="Bifunctional inhibitor/lipid-transfer protein/seed storage 2S albumin"/>
    <property type="match status" value="1"/>
</dbReference>
<evidence type="ECO:0000256" key="1">
    <source>
        <dbReference type="ARBA" id="ARBA00004609"/>
    </source>
</evidence>
<feature type="signal peptide" evidence="10">
    <location>
        <begin position="1"/>
        <end position="27"/>
    </location>
</feature>
<organism evidence="12 13">
    <name type="scientific">Saponaria officinalis</name>
    <name type="common">Common soapwort</name>
    <name type="synonym">Lychnis saponaria</name>
    <dbReference type="NCBI Taxonomy" id="3572"/>
    <lineage>
        <taxon>Eukaryota</taxon>
        <taxon>Viridiplantae</taxon>
        <taxon>Streptophyta</taxon>
        <taxon>Embryophyta</taxon>
        <taxon>Tracheophyta</taxon>
        <taxon>Spermatophyta</taxon>
        <taxon>Magnoliopsida</taxon>
        <taxon>eudicotyledons</taxon>
        <taxon>Gunneridae</taxon>
        <taxon>Pentapetalae</taxon>
        <taxon>Caryophyllales</taxon>
        <taxon>Caryophyllaceae</taxon>
        <taxon>Caryophylleae</taxon>
        <taxon>Saponaria</taxon>
    </lineage>
</organism>
<dbReference type="Gene3D" id="1.10.110.10">
    <property type="entry name" value="Plant lipid-transfer and hydrophobic proteins"/>
    <property type="match status" value="1"/>
</dbReference>
<keyword evidence="6" id="KW-1015">Disulfide bond</keyword>
<evidence type="ECO:0000256" key="3">
    <source>
        <dbReference type="ARBA" id="ARBA00022475"/>
    </source>
</evidence>
<comment type="caution">
    <text evidence="12">The sequence shown here is derived from an EMBL/GenBank/DDBJ whole genome shotgun (WGS) entry which is preliminary data.</text>
</comment>
<dbReference type="GO" id="GO:0005886">
    <property type="term" value="C:plasma membrane"/>
    <property type="evidence" value="ECO:0007669"/>
    <property type="project" value="UniProtKB-SubCell"/>
</dbReference>
<feature type="domain" description="Bifunctional inhibitor/plant lipid transfer protein/seed storage helical" evidence="11">
    <location>
        <begin position="37"/>
        <end position="116"/>
    </location>
</feature>
<comment type="similarity">
    <text evidence="2">Belongs to the plant LTP family.</text>
</comment>
<keyword evidence="7" id="KW-0325">Glycoprotein</keyword>
<evidence type="ECO:0000256" key="9">
    <source>
        <dbReference type="SAM" id="MobiDB-lite"/>
    </source>
</evidence>
<dbReference type="EMBL" id="JBDFQZ010000005">
    <property type="protein sequence ID" value="KAK9725511.1"/>
    <property type="molecule type" value="Genomic_DNA"/>
</dbReference>
<keyword evidence="4" id="KW-0336">GPI-anchor</keyword>
<dbReference type="InterPro" id="IPR016140">
    <property type="entry name" value="Bifunc_inhib/LTP/seed_store"/>
</dbReference>
<dbReference type="InterPro" id="IPR043325">
    <property type="entry name" value="LTSS"/>
</dbReference>
<evidence type="ECO:0000256" key="6">
    <source>
        <dbReference type="ARBA" id="ARBA00023157"/>
    </source>
</evidence>
<dbReference type="Proteomes" id="UP001443914">
    <property type="component" value="Unassembled WGS sequence"/>
</dbReference>
<keyword evidence="5 10" id="KW-0732">Signal</keyword>
<evidence type="ECO:0000313" key="12">
    <source>
        <dbReference type="EMBL" id="KAK9725511.1"/>
    </source>
</evidence>
<evidence type="ECO:0000256" key="7">
    <source>
        <dbReference type="ARBA" id="ARBA00023180"/>
    </source>
</evidence>
<accession>A0AAW1L169</accession>
<evidence type="ECO:0000256" key="4">
    <source>
        <dbReference type="ARBA" id="ARBA00022622"/>
    </source>
</evidence>
<keyword evidence="13" id="KW-1185">Reference proteome</keyword>
<feature type="region of interest" description="Disordered" evidence="9">
    <location>
        <begin position="127"/>
        <end position="184"/>
    </location>
</feature>
<feature type="compositionally biased region" description="Polar residues" evidence="9">
    <location>
        <begin position="163"/>
        <end position="173"/>
    </location>
</feature>